<dbReference type="GO" id="GO:0030030">
    <property type="term" value="P:cell projection organization"/>
    <property type="evidence" value="ECO:0007669"/>
    <property type="project" value="UniProtKB-KW"/>
</dbReference>
<feature type="signal peptide" evidence="5">
    <location>
        <begin position="1"/>
        <end position="18"/>
    </location>
</feature>
<dbReference type="InterPro" id="IPR057724">
    <property type="entry name" value="TCTN1-3_N"/>
</dbReference>
<evidence type="ECO:0000259" key="7">
    <source>
        <dbReference type="Pfam" id="PF25752"/>
    </source>
</evidence>
<feature type="domain" description="Tectonic-1-3" evidence="6">
    <location>
        <begin position="362"/>
        <end position="517"/>
    </location>
</feature>
<comment type="caution">
    <text evidence="8">The sequence shown here is derived from an EMBL/GenBank/DDBJ whole genome shotgun (WGS) entry which is preliminary data.</text>
</comment>
<dbReference type="InterPro" id="IPR040354">
    <property type="entry name" value="TCTN1-3"/>
</dbReference>
<keyword evidence="4" id="KW-0325">Glycoprotein</keyword>
<dbReference type="AlphaFoldDB" id="A0AAD5LD58"/>
<dbReference type="EMBL" id="JAKCXM010000412">
    <property type="protein sequence ID" value="KAJ0394411.1"/>
    <property type="molecule type" value="Genomic_DNA"/>
</dbReference>
<dbReference type="PANTHER" id="PTHR14611">
    <property type="entry name" value="TECTONIC FAMILY MEMBER"/>
    <property type="match status" value="1"/>
</dbReference>
<name>A0AAD5LD58_PYTIN</name>
<evidence type="ECO:0000313" key="8">
    <source>
        <dbReference type="EMBL" id="KAJ0394411.1"/>
    </source>
</evidence>
<evidence type="ECO:0000256" key="1">
    <source>
        <dbReference type="ARBA" id="ARBA00007633"/>
    </source>
</evidence>
<reference evidence="8" key="1">
    <citation type="submission" date="2021-12" db="EMBL/GenBank/DDBJ databases">
        <title>Prjna785345.</title>
        <authorList>
            <person name="Rujirawat T."/>
            <person name="Krajaejun T."/>
        </authorList>
    </citation>
    <scope>NUCLEOTIDE SEQUENCE</scope>
    <source>
        <strain evidence="8">Pi057C3</strain>
    </source>
</reference>
<keyword evidence="9" id="KW-1185">Reference proteome</keyword>
<feature type="chain" id="PRO_5042147994" description="Tectonic domain-containing protein" evidence="5">
    <location>
        <begin position="19"/>
        <end position="574"/>
    </location>
</feature>
<dbReference type="PANTHER" id="PTHR14611:SF2">
    <property type="entry name" value="TECTONIC"/>
    <property type="match status" value="1"/>
</dbReference>
<protein>
    <recommendedName>
        <fullName evidence="10">Tectonic domain-containing protein</fullName>
    </recommendedName>
</protein>
<evidence type="ECO:0000256" key="4">
    <source>
        <dbReference type="ARBA" id="ARBA00023180"/>
    </source>
</evidence>
<feature type="domain" description="Tectonic-1-3 N-terminal" evidence="7">
    <location>
        <begin position="63"/>
        <end position="140"/>
    </location>
</feature>
<evidence type="ECO:0000256" key="5">
    <source>
        <dbReference type="SAM" id="SignalP"/>
    </source>
</evidence>
<dbReference type="Proteomes" id="UP001209570">
    <property type="component" value="Unassembled WGS sequence"/>
</dbReference>
<comment type="similarity">
    <text evidence="1">Belongs to the tectonic family.</text>
</comment>
<dbReference type="Pfam" id="PF25752">
    <property type="entry name" value="DUF1619_N"/>
    <property type="match status" value="1"/>
</dbReference>
<evidence type="ECO:0000259" key="6">
    <source>
        <dbReference type="Pfam" id="PF07773"/>
    </source>
</evidence>
<evidence type="ECO:0000256" key="3">
    <source>
        <dbReference type="ARBA" id="ARBA00022794"/>
    </source>
</evidence>
<evidence type="ECO:0008006" key="10">
    <source>
        <dbReference type="Google" id="ProtNLM"/>
    </source>
</evidence>
<keyword evidence="3" id="KW-0970">Cilium biogenesis/degradation</keyword>
<accession>A0AAD5LD58</accession>
<evidence type="ECO:0000256" key="2">
    <source>
        <dbReference type="ARBA" id="ARBA00022729"/>
    </source>
</evidence>
<gene>
    <name evidence="8" type="ORF">P43SY_010279</name>
</gene>
<evidence type="ECO:0000313" key="9">
    <source>
        <dbReference type="Proteomes" id="UP001209570"/>
    </source>
</evidence>
<keyword evidence="2 5" id="KW-0732">Signal</keyword>
<dbReference type="Pfam" id="PF07773">
    <property type="entry name" value="TCTN_DUF1619"/>
    <property type="match status" value="1"/>
</dbReference>
<organism evidence="8 9">
    <name type="scientific">Pythium insidiosum</name>
    <name type="common">Pythiosis disease agent</name>
    <dbReference type="NCBI Taxonomy" id="114742"/>
    <lineage>
        <taxon>Eukaryota</taxon>
        <taxon>Sar</taxon>
        <taxon>Stramenopiles</taxon>
        <taxon>Oomycota</taxon>
        <taxon>Peronosporomycetes</taxon>
        <taxon>Pythiales</taxon>
        <taxon>Pythiaceae</taxon>
        <taxon>Pythium</taxon>
    </lineage>
</organism>
<sequence length="574" mass="61163">MARVLIAALSLLVPTAFCLRERAFTPINWTLVSSDAVKAAEKALVAPIGCSCTDNSCRFFDCSCSCDLTAGACDPLCCCDAECSAAQIEATKARGLCVDAKPASPSIEYCSADLTLEALAKGNVDPLVADSVLCVAVDNNENFGDYIARYKEEDMTVDNAFVKNPKPASFKAVLDAVATPDLPTRSVYWPGDVVKAFAKTAAQSASGPMLLLPVELEQFDSTTGKKAPLSPPFPAFYPRPVTATASGKITCQGALLSAAYKIHHDGSGRITSVTALLTIGDLTTSTDEPSLRLTQTFSVRFISDAAVPSRSLERGNLQHYDRSGNPGYQMHLPVRVGLLQTSDDGRSAISELMGGLPLPPLGDCLDSSKIGASALFGEDIRVSCSLSLTASNFESLCRQESSIVHPALAVNISHVASFGNADPFLVSEWIAIEYDAPTRSTATFQASADGVELTCANLVTSLHVELLVAPVGAANDAQDKIIAARATHGREMWHFWRRAGDATKTERFLLTTTVTFVTVRTTTLEQWIPPTPPIWFSIPNDVFYPFLLSSEASVSPLSFWAVLAVAGLSAFALP</sequence>
<dbReference type="InterPro" id="IPR011677">
    <property type="entry name" value="TCTN1-3_dom"/>
</dbReference>
<proteinExistence type="inferred from homology"/>